<dbReference type="InterPro" id="IPR045860">
    <property type="entry name" value="Snake_toxin-like_sf"/>
</dbReference>
<reference evidence="4 5" key="1">
    <citation type="submission" date="2024-04" db="EMBL/GenBank/DDBJ databases">
        <authorList>
            <consortium name="Genoscope - CEA"/>
            <person name="William W."/>
        </authorList>
    </citation>
    <scope>NUCLEOTIDE SEQUENCE [LARGE SCALE GENOMIC DNA]</scope>
</reference>
<dbReference type="EMBL" id="CAXITT010000878">
    <property type="protein sequence ID" value="CAL1546902.1"/>
    <property type="molecule type" value="Genomic_DNA"/>
</dbReference>
<feature type="coiled-coil region" evidence="1">
    <location>
        <begin position="300"/>
        <end position="345"/>
    </location>
</feature>
<feature type="chain" id="PRO_5043561938" evidence="3">
    <location>
        <begin position="25"/>
        <end position="543"/>
    </location>
</feature>
<dbReference type="SUPFAM" id="SSF57302">
    <property type="entry name" value="Snake toxin-like"/>
    <property type="match status" value="1"/>
</dbReference>
<protein>
    <submittedName>
        <fullName evidence="4">Uncharacterized protein</fullName>
    </submittedName>
</protein>
<feature type="region of interest" description="Disordered" evidence="2">
    <location>
        <begin position="263"/>
        <end position="300"/>
    </location>
</feature>
<evidence type="ECO:0000313" key="4">
    <source>
        <dbReference type="EMBL" id="CAL1546902.1"/>
    </source>
</evidence>
<sequence>MMNSFTKCAVVCLLILLQNQIAVTSFVSTPKSITPSKTTELTLRCQPETDGLGAILAIHIKKKDDVGGGGKPGGTEGGEEAGAGKSDAPTEGPNEGGVQQQDTGASRAQRGAGEQFVRATITPGNKMTIVPSSDRFKSEGSVVEPAFLSVTIRAPDVVDAGLYECQVTHFDDNGEVQVTTEVTEVREELELTMDSLQLRVQTLEGQLPVIRLIVETMQKTADDKKMLEDSMLALKRENSELTEAVTALTKELQTLKDQVDALTGSGEQTGNTPEQQASTYVNSETFSNDNKKHSNHPQVENQHNAELEQMREKMEELENTRIHVLEEQVENLKRSEGKLEEMVNVLEFKLNTSVETRVSKLEQVNWKGLSESMESVQLKTLPLLMNNITSSQRTVKLLQGEVNAILSLLNLTDQVVNELKLSELILDGGLPDNPGLITGFACYVCGNNFTQKHCNAETSKHVEHCGENQPYCMTDVYQNGTFRRIYKRCASNAECLEGSKLANARCAEETFVTSDAMECHFCCTSPLCNDYVKPSKDLYTVPQ</sequence>
<feature type="region of interest" description="Disordered" evidence="2">
    <location>
        <begin position="65"/>
        <end position="120"/>
    </location>
</feature>
<evidence type="ECO:0000256" key="2">
    <source>
        <dbReference type="SAM" id="MobiDB-lite"/>
    </source>
</evidence>
<feature type="compositionally biased region" description="Polar residues" evidence="2">
    <location>
        <begin position="265"/>
        <end position="288"/>
    </location>
</feature>
<comment type="caution">
    <text evidence="4">The sequence shown here is derived from an EMBL/GenBank/DDBJ whole genome shotgun (WGS) entry which is preliminary data.</text>
</comment>
<feature type="compositionally biased region" description="Gly residues" evidence="2">
    <location>
        <begin position="67"/>
        <end position="76"/>
    </location>
</feature>
<dbReference type="Proteomes" id="UP001497497">
    <property type="component" value="Unassembled WGS sequence"/>
</dbReference>
<evidence type="ECO:0000256" key="1">
    <source>
        <dbReference type="SAM" id="Coils"/>
    </source>
</evidence>
<accession>A0AAV2IIP5</accession>
<feature type="compositionally biased region" description="Polar residues" evidence="2">
    <location>
        <begin position="97"/>
        <end position="106"/>
    </location>
</feature>
<keyword evidence="5" id="KW-1185">Reference proteome</keyword>
<evidence type="ECO:0000256" key="3">
    <source>
        <dbReference type="SAM" id="SignalP"/>
    </source>
</evidence>
<evidence type="ECO:0000313" key="5">
    <source>
        <dbReference type="Proteomes" id="UP001497497"/>
    </source>
</evidence>
<keyword evidence="3" id="KW-0732">Signal</keyword>
<name>A0AAV2IIP5_LYMST</name>
<keyword evidence="1" id="KW-0175">Coiled coil</keyword>
<gene>
    <name evidence="4" type="ORF">GSLYS_00020279001</name>
</gene>
<proteinExistence type="predicted"/>
<organism evidence="4 5">
    <name type="scientific">Lymnaea stagnalis</name>
    <name type="common">Great pond snail</name>
    <name type="synonym">Helix stagnalis</name>
    <dbReference type="NCBI Taxonomy" id="6523"/>
    <lineage>
        <taxon>Eukaryota</taxon>
        <taxon>Metazoa</taxon>
        <taxon>Spiralia</taxon>
        <taxon>Lophotrochozoa</taxon>
        <taxon>Mollusca</taxon>
        <taxon>Gastropoda</taxon>
        <taxon>Heterobranchia</taxon>
        <taxon>Euthyneura</taxon>
        <taxon>Panpulmonata</taxon>
        <taxon>Hygrophila</taxon>
        <taxon>Lymnaeoidea</taxon>
        <taxon>Lymnaeidae</taxon>
        <taxon>Lymnaea</taxon>
    </lineage>
</organism>
<feature type="signal peptide" evidence="3">
    <location>
        <begin position="1"/>
        <end position="24"/>
    </location>
</feature>
<dbReference type="AlphaFoldDB" id="A0AAV2IIP5"/>
<dbReference type="CDD" id="cd00117">
    <property type="entry name" value="TFP"/>
    <property type="match status" value="1"/>
</dbReference>